<evidence type="ECO:0000256" key="3">
    <source>
        <dbReference type="ARBA" id="ARBA00022438"/>
    </source>
</evidence>
<dbReference type="FunFam" id="3.30.2010.30:FF:000002">
    <property type="entry name" value="Putative aminopeptidase N"/>
    <property type="match status" value="1"/>
</dbReference>
<gene>
    <name evidence="13" type="ORF">MNBD_GAMMA16-797</name>
</gene>
<evidence type="ECO:0000259" key="12">
    <source>
        <dbReference type="Pfam" id="PF17900"/>
    </source>
</evidence>
<accession>A0A3B0ZMN1</accession>
<dbReference type="CDD" id="cd09600">
    <property type="entry name" value="M1_APN"/>
    <property type="match status" value="1"/>
</dbReference>
<dbReference type="InterPro" id="IPR012779">
    <property type="entry name" value="Peptidase_M1_pepN"/>
</dbReference>
<evidence type="ECO:0000256" key="5">
    <source>
        <dbReference type="ARBA" id="ARBA00022723"/>
    </source>
</evidence>
<keyword evidence="5" id="KW-0479">Metal-binding</keyword>
<dbReference type="SUPFAM" id="SSF63737">
    <property type="entry name" value="Leukotriene A4 hydrolase N-terminal domain"/>
    <property type="match status" value="1"/>
</dbReference>
<dbReference type="NCBIfam" id="TIGR02414">
    <property type="entry name" value="pepN_proteo"/>
    <property type="match status" value="1"/>
</dbReference>
<dbReference type="FunFam" id="2.60.40.1730:FF:000005">
    <property type="entry name" value="Aminopeptidase N"/>
    <property type="match status" value="1"/>
</dbReference>
<dbReference type="PANTHER" id="PTHR46322:SF1">
    <property type="entry name" value="PUROMYCIN-SENSITIVE AMINOPEPTIDASE"/>
    <property type="match status" value="1"/>
</dbReference>
<dbReference type="PANTHER" id="PTHR46322">
    <property type="entry name" value="PUROMYCIN-SENSITIVE AMINOPEPTIDASE"/>
    <property type="match status" value="1"/>
</dbReference>
<feature type="domain" description="Peptidase M1 alanyl aminopeptidase Ig-like fold" evidence="10">
    <location>
        <begin position="449"/>
        <end position="553"/>
    </location>
</feature>
<dbReference type="GO" id="GO:0008237">
    <property type="term" value="F:metallopeptidase activity"/>
    <property type="evidence" value="ECO:0007669"/>
    <property type="project" value="UniProtKB-KW"/>
</dbReference>
<evidence type="ECO:0000259" key="9">
    <source>
        <dbReference type="Pfam" id="PF01433"/>
    </source>
</evidence>
<comment type="similarity">
    <text evidence="2">Belongs to the peptidase M1 family.</text>
</comment>
<evidence type="ECO:0000256" key="6">
    <source>
        <dbReference type="ARBA" id="ARBA00022801"/>
    </source>
</evidence>
<dbReference type="GO" id="GO:0006508">
    <property type="term" value="P:proteolysis"/>
    <property type="evidence" value="ECO:0007669"/>
    <property type="project" value="UniProtKB-KW"/>
</dbReference>
<protein>
    <submittedName>
        <fullName evidence="13">Membrane alanine aminopeptidase N</fullName>
        <ecNumber evidence="13">3.4.11.2</ecNumber>
    </submittedName>
</protein>
<dbReference type="EMBL" id="UOFO01000122">
    <property type="protein sequence ID" value="VAW87399.1"/>
    <property type="molecule type" value="Genomic_DNA"/>
</dbReference>
<organism evidence="13">
    <name type="scientific">hydrothermal vent metagenome</name>
    <dbReference type="NCBI Taxonomy" id="652676"/>
    <lineage>
        <taxon>unclassified sequences</taxon>
        <taxon>metagenomes</taxon>
        <taxon>ecological metagenomes</taxon>
    </lineage>
</organism>
<dbReference type="Gene3D" id="2.60.40.1730">
    <property type="entry name" value="tricorn interacting facor f3 domain"/>
    <property type="match status" value="1"/>
</dbReference>
<dbReference type="Pfam" id="PF01433">
    <property type="entry name" value="Peptidase_M1"/>
    <property type="match status" value="1"/>
</dbReference>
<dbReference type="FunFam" id="1.10.390.10:FF:000002">
    <property type="entry name" value="Aminopeptidase N"/>
    <property type="match status" value="1"/>
</dbReference>
<dbReference type="InterPro" id="IPR045357">
    <property type="entry name" value="Aminopeptidase_N-like_N"/>
</dbReference>
<dbReference type="SUPFAM" id="SSF55486">
    <property type="entry name" value="Metalloproteases ('zincins'), catalytic domain"/>
    <property type="match status" value="1"/>
</dbReference>
<keyword evidence="3 13" id="KW-0031">Aminopeptidase</keyword>
<evidence type="ECO:0000259" key="11">
    <source>
        <dbReference type="Pfam" id="PF17432"/>
    </source>
</evidence>
<sequence length="881" mass="99915">MSASPKTIYLKDYQPPEYLIKSVDLHFDLHAEFCTVTARSQFKKNPASHHNTKTLSLAGQDLELKSLVLNDKVLLANEYQINDEKLTIPNVPDSFTLVVVTRIQPQLNTALEGLYQSSGMYCTQCEAEGFRHITWFLDQPDVMAVYTTTIEADQADYPVLLSNGNKVDSGTKTAGRHWVKWHDPFPKPSYLFALVAGNLESKEDKFITQSGREVRLQIFVEAVNADKCDHALASLKKSMRWDEEVYGREYDLDIFMIVAVNDFNMGAMENKGLNIFNSACVLAKPETATDADFENIEGIIGHEYFHNWSGNRVTCRDWFQLSLKEGFTVFRDQEFSADMSSRAVKRISDVNILRTAQFPQDAGPMAHPIRPASFIDINNFYTVTVYNKGAEVVRMIHHLLGTEKFRQGTDLYFERHDGEAVTTDDFVKAMEEASGVDLSQFRRWYSQAGTPELYVTDEFDSSNNTYTLTVKQSCPATPEQVSKQPFHIPFAVGLLNDKGEACRLSLQSSNMPANENMLLDIKKTESSFVFEGIYKKPTPSLLRGFSAPVKIFYDYSKDDLRFLMSHDKDAFNRWDAGQRLATIILKELIEDINIPHPLDVDVSFLEAMGHVLQDQTAEKSLITQALSVPNEILISELYTPFNPDAIHEAREFLCHSIAKAMEPALTEIYHQNNRCKDYQFNAEQIGQRALKNQCLAYLVRLNTEDVRQLALDQYQSANNMTDLLAALSSLVNIECDERQTVLQDFYKKWAHDPLVVDKWFSIQARAVIGDALPTIKSLLQHDAFDIKNPNKVRAVIGSVCFANPVVFHQADGETYNFVAEQIIVLNDLNPQIAARLANAFNTWKRVDDSRQIEIENALQKILAHSTISKDVFEVVNKTLIN</sequence>
<keyword evidence="4" id="KW-0645">Protease</keyword>
<feature type="domain" description="Peptidase M1 alanyl aminopeptidase C-terminal" evidence="11">
    <location>
        <begin position="558"/>
        <end position="879"/>
    </location>
</feature>
<evidence type="ECO:0000256" key="2">
    <source>
        <dbReference type="ARBA" id="ARBA00010136"/>
    </source>
</evidence>
<dbReference type="Gene3D" id="2.60.40.1840">
    <property type="match status" value="1"/>
</dbReference>
<name>A0A3B0ZMN1_9ZZZZ</name>
<dbReference type="GO" id="GO:0016285">
    <property type="term" value="F:alanyl aminopeptidase activity"/>
    <property type="evidence" value="ECO:0007669"/>
    <property type="project" value="UniProtKB-EC"/>
</dbReference>
<dbReference type="InterPro" id="IPR035414">
    <property type="entry name" value="Peptidase_M1_pepN_Ig-like"/>
</dbReference>
<dbReference type="InterPro" id="IPR037144">
    <property type="entry name" value="Peptidase_M1_pepN_C_sf"/>
</dbReference>
<feature type="domain" description="Aminopeptidase N-like N-terminal" evidence="12">
    <location>
        <begin position="24"/>
        <end position="191"/>
    </location>
</feature>
<keyword evidence="6 13" id="KW-0378">Hydrolase</keyword>
<dbReference type="Pfam" id="PF17432">
    <property type="entry name" value="DUF3458_C"/>
    <property type="match status" value="1"/>
</dbReference>
<dbReference type="InterPro" id="IPR014782">
    <property type="entry name" value="Peptidase_M1_dom"/>
</dbReference>
<evidence type="ECO:0000313" key="13">
    <source>
        <dbReference type="EMBL" id="VAW87399.1"/>
    </source>
</evidence>
<evidence type="ECO:0000259" key="10">
    <source>
        <dbReference type="Pfam" id="PF11940"/>
    </source>
</evidence>
<feature type="domain" description="Peptidase M1 membrane alanine aminopeptidase" evidence="9">
    <location>
        <begin position="231"/>
        <end position="444"/>
    </location>
</feature>
<evidence type="ECO:0000256" key="4">
    <source>
        <dbReference type="ARBA" id="ARBA00022670"/>
    </source>
</evidence>
<dbReference type="Gene3D" id="1.10.390.10">
    <property type="entry name" value="Neutral Protease Domain 2"/>
    <property type="match status" value="1"/>
</dbReference>
<evidence type="ECO:0000256" key="1">
    <source>
        <dbReference type="ARBA" id="ARBA00001947"/>
    </source>
</evidence>
<dbReference type="Pfam" id="PF11940">
    <property type="entry name" value="DUF3458"/>
    <property type="match status" value="1"/>
</dbReference>
<proteinExistence type="inferred from homology"/>
<keyword evidence="8" id="KW-0482">Metalloprotease</keyword>
<evidence type="ECO:0000256" key="8">
    <source>
        <dbReference type="ARBA" id="ARBA00023049"/>
    </source>
</evidence>
<dbReference type="InterPro" id="IPR001930">
    <property type="entry name" value="Peptidase_M1"/>
</dbReference>
<dbReference type="InterPro" id="IPR027268">
    <property type="entry name" value="Peptidase_M4/M1_CTD_sf"/>
</dbReference>
<dbReference type="Gene3D" id="1.25.50.10">
    <property type="entry name" value="Peptidase M1, alanyl aminopeptidase, C-terminal domain"/>
    <property type="match status" value="1"/>
</dbReference>
<keyword evidence="7" id="KW-0862">Zinc</keyword>
<dbReference type="AlphaFoldDB" id="A0A3B0ZMN1"/>
<dbReference type="InterPro" id="IPR042097">
    <property type="entry name" value="Aminopeptidase_N-like_N_sf"/>
</dbReference>
<dbReference type="InterPro" id="IPR038438">
    <property type="entry name" value="PepN_Ig-like_sf"/>
</dbReference>
<dbReference type="EC" id="3.4.11.2" evidence="13"/>
<comment type="cofactor">
    <cofactor evidence="1">
        <name>Zn(2+)</name>
        <dbReference type="ChEBI" id="CHEBI:29105"/>
    </cofactor>
</comment>
<dbReference type="Pfam" id="PF17900">
    <property type="entry name" value="Peptidase_M1_N"/>
    <property type="match status" value="1"/>
</dbReference>
<dbReference type="Gene3D" id="3.30.2010.30">
    <property type="match status" value="1"/>
</dbReference>
<dbReference type="FunFam" id="2.60.40.1840:FF:000001">
    <property type="entry name" value="Aminopeptidase N"/>
    <property type="match status" value="1"/>
</dbReference>
<reference evidence="13" key="1">
    <citation type="submission" date="2018-06" db="EMBL/GenBank/DDBJ databases">
        <authorList>
            <person name="Zhirakovskaya E."/>
        </authorList>
    </citation>
    <scope>NUCLEOTIDE SEQUENCE</scope>
</reference>
<dbReference type="GO" id="GO:0008270">
    <property type="term" value="F:zinc ion binding"/>
    <property type="evidence" value="ECO:0007669"/>
    <property type="project" value="InterPro"/>
</dbReference>
<dbReference type="InterPro" id="IPR024601">
    <property type="entry name" value="Peptidase_M1_pepN_C"/>
</dbReference>
<evidence type="ECO:0000256" key="7">
    <source>
        <dbReference type="ARBA" id="ARBA00022833"/>
    </source>
</evidence>
<dbReference type="PRINTS" id="PR00756">
    <property type="entry name" value="ALADIPTASE"/>
</dbReference>